<evidence type="ECO:0000256" key="2">
    <source>
        <dbReference type="SAM" id="SignalP"/>
    </source>
</evidence>
<feature type="signal peptide" evidence="2">
    <location>
        <begin position="1"/>
        <end position="21"/>
    </location>
</feature>
<evidence type="ECO:0000256" key="1">
    <source>
        <dbReference type="SAM" id="MobiDB-lite"/>
    </source>
</evidence>
<sequence length="576" mass="59702">MKFSTLSLAFALASSVEPASSSFFSEKLTSSFLRHVPQKTQLSPSRKLALDPELTYHYSQLGDDIDGEKTAEFSGSDVAMSASGNRVAVGAEGYYGYKGSTVVYDYDPTSGAWGQVGKVITGPSGSYSGNNIEISNDGSRVAIGAKSDRGDRGSVFIYEFNGTDWNLLGSAIQGTIQQGEAGSGLALSGDGSTVAVGSPSANSSNGYVSVHRYNTDTATWDIVGTPFESQTKSRIGGAVGLSLDGNRVVMGGRIHDVGQLDYAGIVRVYDLVDGDWQLSGELEGLDYYDRFGDDVDISDDGTRIMVGAFTSDGQSDASDKRDIGQVMVFELQATGWVEIGNIVGEKQSDQLGSSVKMSGDGNVIIMGSPGSDDNGPNAGEIKVRMWNPSNGEFQPVGVDVGGECGSDKFGESVAINVDGSRIIAGSRLNSYYEGHSRVFQVEEGEGDGSHGVDNLCPTGKPSSSPSDRPSASPSVTVAPSVSPSAKPTPILSESPSSKPSVSPSSTPTAIPSVSPSSKPSPSPSSTPTAKPTMAPSVSNSPTKSITASPTKSSSSLNSVSTVCMVLIGGFSAWFAL</sequence>
<dbReference type="AlphaFoldDB" id="A0AAD3D8X7"/>
<reference evidence="3 4" key="1">
    <citation type="journal article" date="2021" name="Sci. Rep.">
        <title>The genome of the diatom Chaetoceros tenuissimus carries an ancient integrated fragment of an extant virus.</title>
        <authorList>
            <person name="Hongo Y."/>
            <person name="Kimura K."/>
            <person name="Takaki Y."/>
            <person name="Yoshida Y."/>
            <person name="Baba S."/>
            <person name="Kobayashi G."/>
            <person name="Nagasaki K."/>
            <person name="Hano T."/>
            <person name="Tomaru Y."/>
        </authorList>
    </citation>
    <scope>NUCLEOTIDE SEQUENCE [LARGE SCALE GENOMIC DNA]</scope>
    <source>
        <strain evidence="3 4">NIES-3715</strain>
    </source>
</reference>
<feature type="chain" id="PRO_5042026836" evidence="2">
    <location>
        <begin position="22"/>
        <end position="576"/>
    </location>
</feature>
<dbReference type="InterPro" id="IPR051860">
    <property type="entry name" value="Plasmodium_CSP_Invasion"/>
</dbReference>
<dbReference type="EMBL" id="BLLK01000069">
    <property type="protein sequence ID" value="GFH60102.1"/>
    <property type="molecule type" value="Genomic_DNA"/>
</dbReference>
<name>A0AAD3D8X7_9STRA</name>
<comment type="caution">
    <text evidence="3">The sequence shown here is derived from an EMBL/GenBank/DDBJ whole genome shotgun (WGS) entry which is preliminary data.</text>
</comment>
<dbReference type="InterPro" id="IPR015915">
    <property type="entry name" value="Kelch-typ_b-propeller"/>
</dbReference>
<feature type="compositionally biased region" description="Low complexity" evidence="1">
    <location>
        <begin position="461"/>
        <end position="517"/>
    </location>
</feature>
<dbReference type="PANTHER" id="PTHR44826">
    <property type="entry name" value="SPORE COAT PROTEIN SP85"/>
    <property type="match status" value="1"/>
</dbReference>
<dbReference type="Proteomes" id="UP001054902">
    <property type="component" value="Unassembled WGS sequence"/>
</dbReference>
<evidence type="ECO:0000313" key="4">
    <source>
        <dbReference type="Proteomes" id="UP001054902"/>
    </source>
</evidence>
<feature type="compositionally biased region" description="Low complexity" evidence="1">
    <location>
        <begin position="525"/>
        <end position="557"/>
    </location>
</feature>
<keyword evidence="4" id="KW-1185">Reference proteome</keyword>
<protein>
    <submittedName>
        <fullName evidence="3">Uncharacterized protein</fullName>
    </submittedName>
</protein>
<dbReference type="Gene3D" id="2.130.10.130">
    <property type="entry name" value="Integrin alpha, N-terminal"/>
    <property type="match status" value="1"/>
</dbReference>
<organism evidence="3 4">
    <name type="scientific">Chaetoceros tenuissimus</name>
    <dbReference type="NCBI Taxonomy" id="426638"/>
    <lineage>
        <taxon>Eukaryota</taxon>
        <taxon>Sar</taxon>
        <taxon>Stramenopiles</taxon>
        <taxon>Ochrophyta</taxon>
        <taxon>Bacillariophyta</taxon>
        <taxon>Coscinodiscophyceae</taxon>
        <taxon>Chaetocerotophycidae</taxon>
        <taxon>Chaetocerotales</taxon>
        <taxon>Chaetocerotaceae</taxon>
        <taxon>Chaetoceros</taxon>
    </lineage>
</organism>
<gene>
    <name evidence="3" type="ORF">CTEN210_16578</name>
</gene>
<proteinExistence type="predicted"/>
<dbReference type="InterPro" id="IPR028994">
    <property type="entry name" value="Integrin_alpha_N"/>
</dbReference>
<dbReference type="SUPFAM" id="SSF50965">
    <property type="entry name" value="Galactose oxidase, central domain"/>
    <property type="match status" value="1"/>
</dbReference>
<dbReference type="InterPro" id="IPR011043">
    <property type="entry name" value="Gal_Oxase/kelch_b-propeller"/>
</dbReference>
<accession>A0AAD3D8X7</accession>
<keyword evidence="2" id="KW-0732">Signal</keyword>
<evidence type="ECO:0000313" key="3">
    <source>
        <dbReference type="EMBL" id="GFH60102.1"/>
    </source>
</evidence>
<dbReference type="Gene3D" id="2.120.10.80">
    <property type="entry name" value="Kelch-type beta propeller"/>
    <property type="match status" value="1"/>
</dbReference>
<feature type="region of interest" description="Disordered" evidence="1">
    <location>
        <begin position="443"/>
        <end position="557"/>
    </location>
</feature>